<reference evidence="1" key="3">
    <citation type="submission" date="2025-09" db="UniProtKB">
        <authorList>
            <consortium name="Ensembl"/>
        </authorList>
    </citation>
    <scope>IDENTIFICATION</scope>
</reference>
<name>A0A3P8S9Z9_AMPPE</name>
<evidence type="ECO:0000313" key="1">
    <source>
        <dbReference type="Ensembl" id="ENSAPEP00000009558.1"/>
    </source>
</evidence>
<dbReference type="Ensembl" id="ENSAPET00000009818.1">
    <property type="protein sequence ID" value="ENSAPEP00000009558.1"/>
    <property type="gene ID" value="ENSAPEG00000006867.1"/>
</dbReference>
<evidence type="ECO:0000313" key="2">
    <source>
        <dbReference type="Proteomes" id="UP000265080"/>
    </source>
</evidence>
<keyword evidence="2" id="KW-1185">Reference proteome</keyword>
<reference evidence="1" key="2">
    <citation type="submission" date="2025-08" db="UniProtKB">
        <authorList>
            <consortium name="Ensembl"/>
        </authorList>
    </citation>
    <scope>IDENTIFICATION</scope>
</reference>
<dbReference type="GeneTree" id="ENSGT00940000180563"/>
<dbReference type="Proteomes" id="UP000265080">
    <property type="component" value="Chromosome 20"/>
</dbReference>
<organism evidence="1 2">
    <name type="scientific">Amphiprion percula</name>
    <name type="common">Orange clownfish</name>
    <name type="synonym">Lutjanus percula</name>
    <dbReference type="NCBI Taxonomy" id="161767"/>
    <lineage>
        <taxon>Eukaryota</taxon>
        <taxon>Metazoa</taxon>
        <taxon>Chordata</taxon>
        <taxon>Craniata</taxon>
        <taxon>Vertebrata</taxon>
        <taxon>Euteleostomi</taxon>
        <taxon>Actinopterygii</taxon>
        <taxon>Neopterygii</taxon>
        <taxon>Teleostei</taxon>
        <taxon>Neoteleostei</taxon>
        <taxon>Acanthomorphata</taxon>
        <taxon>Ovalentaria</taxon>
        <taxon>Pomacentridae</taxon>
        <taxon>Amphiprion</taxon>
    </lineage>
</organism>
<reference evidence="1 2" key="1">
    <citation type="submission" date="2018-03" db="EMBL/GenBank/DDBJ databases">
        <title>Finding Nemo's genes: A chromosome-scale reference assembly of the genome of the orange clownfish Amphiprion percula.</title>
        <authorList>
            <person name="Lehmann R."/>
        </authorList>
    </citation>
    <scope>NUCLEOTIDE SEQUENCE</scope>
</reference>
<protein>
    <submittedName>
        <fullName evidence="1">Uncharacterized protein</fullName>
    </submittedName>
</protein>
<proteinExistence type="predicted"/>
<sequence>AKLLVWPWRPALIGGSVMIWGSMTAEGVGEMTYIDVTMDVSGYTKMQTDKIASSLQNQILHTKH</sequence>
<accession>A0A3P8S9Z9</accession>
<dbReference type="AlphaFoldDB" id="A0A3P8S9Z9"/>